<organism evidence="8 9">
    <name type="scientific">Boothiomyces macroporosus</name>
    <dbReference type="NCBI Taxonomy" id="261099"/>
    <lineage>
        <taxon>Eukaryota</taxon>
        <taxon>Fungi</taxon>
        <taxon>Fungi incertae sedis</taxon>
        <taxon>Chytridiomycota</taxon>
        <taxon>Chytridiomycota incertae sedis</taxon>
        <taxon>Chytridiomycetes</taxon>
        <taxon>Rhizophydiales</taxon>
        <taxon>Terramycetaceae</taxon>
        <taxon>Boothiomyces</taxon>
    </lineage>
</organism>
<dbReference type="InterPro" id="IPR000682">
    <property type="entry name" value="PCMT"/>
</dbReference>
<sequence>MFGDNPMGELLCEIFANIESGLLRSDRVAHTMKLVDRANYCSNKSDAYVDTPQYIGYNKSISAPRLHAKALEYLAPNCQEGAKVLDIGTGSGYLSACLAQMVGRSGKVIGVDSVPEIVKLAKENVSREDPTLLDHQLQLLHVDDEVGYASGAPFDAIHVNIYHTEVPKEVIDN</sequence>
<keyword evidence="6" id="KW-0808">Transferase</keyword>
<dbReference type="PANTHER" id="PTHR11579:SF0">
    <property type="entry name" value="PROTEIN-L-ISOASPARTATE(D-ASPARTATE) O-METHYLTRANSFERASE"/>
    <property type="match status" value="1"/>
</dbReference>
<dbReference type="SUPFAM" id="SSF53335">
    <property type="entry name" value="S-adenosyl-L-methionine-dependent methyltransferases"/>
    <property type="match status" value="1"/>
</dbReference>
<dbReference type="Pfam" id="PF01135">
    <property type="entry name" value="PCMT"/>
    <property type="match status" value="1"/>
</dbReference>
<protein>
    <recommendedName>
        <fullName evidence="3">protein-L-isoaspartate(D-aspartate) O-methyltransferase</fullName>
        <ecNumber evidence="3">2.1.1.77</ecNumber>
    </recommendedName>
</protein>
<dbReference type="CDD" id="cd02440">
    <property type="entry name" value="AdoMet_MTases"/>
    <property type="match status" value="1"/>
</dbReference>
<dbReference type="Gene3D" id="3.40.50.150">
    <property type="entry name" value="Vaccinia Virus protein VP39"/>
    <property type="match status" value="1"/>
</dbReference>
<evidence type="ECO:0000256" key="3">
    <source>
        <dbReference type="ARBA" id="ARBA00011890"/>
    </source>
</evidence>
<gene>
    <name evidence="8" type="primary">PCMT1_1</name>
    <name evidence="8" type="ORF">HK103_002934</name>
</gene>
<name>A0AAD5XZW2_9FUNG</name>
<evidence type="ECO:0000313" key="9">
    <source>
        <dbReference type="Proteomes" id="UP001210925"/>
    </source>
</evidence>
<evidence type="ECO:0000256" key="4">
    <source>
        <dbReference type="ARBA" id="ARBA00022490"/>
    </source>
</evidence>
<dbReference type="GO" id="GO:0004719">
    <property type="term" value="F:protein-L-isoaspartate (D-aspartate) O-methyltransferase activity"/>
    <property type="evidence" value="ECO:0007669"/>
    <property type="project" value="UniProtKB-EC"/>
</dbReference>
<comment type="caution">
    <text evidence="8">The sequence shown here is derived from an EMBL/GenBank/DDBJ whole genome shotgun (WGS) entry which is preliminary data.</text>
</comment>
<evidence type="ECO:0000256" key="7">
    <source>
        <dbReference type="ARBA" id="ARBA00022691"/>
    </source>
</evidence>
<evidence type="ECO:0000256" key="5">
    <source>
        <dbReference type="ARBA" id="ARBA00022603"/>
    </source>
</evidence>
<dbReference type="PANTHER" id="PTHR11579">
    <property type="entry name" value="PROTEIN-L-ISOASPARTATE O-METHYLTRANSFERASE"/>
    <property type="match status" value="1"/>
</dbReference>
<evidence type="ECO:0000313" key="8">
    <source>
        <dbReference type="EMBL" id="KAJ3250994.1"/>
    </source>
</evidence>
<proteinExistence type="inferred from homology"/>
<keyword evidence="4" id="KW-0963">Cytoplasm</keyword>
<comment type="similarity">
    <text evidence="2">Belongs to the methyltransferase superfamily. L-isoaspartyl/D-aspartyl protein methyltransferase family.</text>
</comment>
<dbReference type="InterPro" id="IPR029063">
    <property type="entry name" value="SAM-dependent_MTases_sf"/>
</dbReference>
<dbReference type="GO" id="GO:0005737">
    <property type="term" value="C:cytoplasm"/>
    <property type="evidence" value="ECO:0007669"/>
    <property type="project" value="UniProtKB-SubCell"/>
</dbReference>
<dbReference type="GO" id="GO:0032259">
    <property type="term" value="P:methylation"/>
    <property type="evidence" value="ECO:0007669"/>
    <property type="project" value="UniProtKB-KW"/>
</dbReference>
<dbReference type="AlphaFoldDB" id="A0AAD5XZW2"/>
<dbReference type="EC" id="2.1.1.77" evidence="3"/>
<dbReference type="Proteomes" id="UP001210925">
    <property type="component" value="Unassembled WGS sequence"/>
</dbReference>
<dbReference type="EMBL" id="JADGKB010000209">
    <property type="protein sequence ID" value="KAJ3250994.1"/>
    <property type="molecule type" value="Genomic_DNA"/>
</dbReference>
<reference evidence="8" key="1">
    <citation type="submission" date="2020-05" db="EMBL/GenBank/DDBJ databases">
        <title>Phylogenomic resolution of chytrid fungi.</title>
        <authorList>
            <person name="Stajich J.E."/>
            <person name="Amses K."/>
            <person name="Simmons R."/>
            <person name="Seto K."/>
            <person name="Myers J."/>
            <person name="Bonds A."/>
            <person name="Quandt C.A."/>
            <person name="Barry K."/>
            <person name="Liu P."/>
            <person name="Grigoriev I."/>
            <person name="Longcore J.E."/>
            <person name="James T.Y."/>
        </authorList>
    </citation>
    <scope>NUCLEOTIDE SEQUENCE</scope>
    <source>
        <strain evidence="8">PLAUS21</strain>
    </source>
</reference>
<keyword evidence="9" id="KW-1185">Reference proteome</keyword>
<accession>A0AAD5XZW2</accession>
<evidence type="ECO:0000256" key="6">
    <source>
        <dbReference type="ARBA" id="ARBA00022679"/>
    </source>
</evidence>
<keyword evidence="5" id="KW-0489">Methyltransferase</keyword>
<comment type="subcellular location">
    <subcellularLocation>
        <location evidence="1">Cytoplasm</location>
    </subcellularLocation>
</comment>
<evidence type="ECO:0000256" key="1">
    <source>
        <dbReference type="ARBA" id="ARBA00004496"/>
    </source>
</evidence>
<keyword evidence="7" id="KW-0949">S-adenosyl-L-methionine</keyword>
<evidence type="ECO:0000256" key="2">
    <source>
        <dbReference type="ARBA" id="ARBA00005369"/>
    </source>
</evidence>